<dbReference type="Proteomes" id="UP000803844">
    <property type="component" value="Unassembled WGS sequence"/>
</dbReference>
<name>A0A9P5CSC8_CRYP1</name>
<dbReference type="RefSeq" id="XP_040779413.1">
    <property type="nucleotide sequence ID" value="XM_040923024.1"/>
</dbReference>
<organism evidence="2 3">
    <name type="scientific">Cryphonectria parasitica (strain ATCC 38755 / EP155)</name>
    <dbReference type="NCBI Taxonomy" id="660469"/>
    <lineage>
        <taxon>Eukaryota</taxon>
        <taxon>Fungi</taxon>
        <taxon>Dikarya</taxon>
        <taxon>Ascomycota</taxon>
        <taxon>Pezizomycotina</taxon>
        <taxon>Sordariomycetes</taxon>
        <taxon>Sordariomycetidae</taxon>
        <taxon>Diaporthales</taxon>
        <taxon>Cryphonectriaceae</taxon>
        <taxon>Cryphonectria-Endothia species complex</taxon>
        <taxon>Cryphonectria</taxon>
    </lineage>
</organism>
<gene>
    <name evidence="2" type="ORF">M406DRAFT_354900</name>
</gene>
<evidence type="ECO:0000313" key="3">
    <source>
        <dbReference type="Proteomes" id="UP000803844"/>
    </source>
</evidence>
<keyword evidence="3" id="KW-1185">Reference proteome</keyword>
<evidence type="ECO:0000313" key="2">
    <source>
        <dbReference type="EMBL" id="KAF3768452.1"/>
    </source>
</evidence>
<reference evidence="2" key="1">
    <citation type="journal article" date="2020" name="Phytopathology">
        <title>Genome sequence of the chestnut blight fungus Cryphonectria parasitica EP155: A fundamental resource for an archetypical invasive plant pathogen.</title>
        <authorList>
            <person name="Crouch J.A."/>
            <person name="Dawe A."/>
            <person name="Aerts A."/>
            <person name="Barry K."/>
            <person name="Churchill A.C.L."/>
            <person name="Grimwood J."/>
            <person name="Hillman B."/>
            <person name="Milgroom M.G."/>
            <person name="Pangilinan J."/>
            <person name="Smith M."/>
            <person name="Salamov A."/>
            <person name="Schmutz J."/>
            <person name="Yadav J."/>
            <person name="Grigoriev I.V."/>
            <person name="Nuss D."/>
        </authorList>
    </citation>
    <scope>NUCLEOTIDE SEQUENCE</scope>
    <source>
        <strain evidence="2">EP155</strain>
    </source>
</reference>
<feature type="region of interest" description="Disordered" evidence="1">
    <location>
        <begin position="84"/>
        <end position="119"/>
    </location>
</feature>
<comment type="caution">
    <text evidence="2">The sequence shown here is derived from an EMBL/GenBank/DDBJ whole genome shotgun (WGS) entry which is preliminary data.</text>
</comment>
<accession>A0A9P5CSC8</accession>
<dbReference type="OrthoDB" id="5242905at2759"/>
<proteinExistence type="predicted"/>
<evidence type="ECO:0000256" key="1">
    <source>
        <dbReference type="SAM" id="MobiDB-lite"/>
    </source>
</evidence>
<dbReference type="EMBL" id="MU032345">
    <property type="protein sequence ID" value="KAF3768452.1"/>
    <property type="molecule type" value="Genomic_DNA"/>
</dbReference>
<dbReference type="GeneID" id="63840153"/>
<sequence>MPKTMTDSDILQKYQILAKRDFLTVYMPNNAIPESTISALCNTASNKDCLVLDSDAADYQSWYHASGLGSKIVSPESIDHVISVDRPTASPPSYDELALSPRTSFRKRPRSNPEDDRLPTDKLETLVGRLNNLISEAERKDALLAQRITQVDRRLDQLAEAEATCVDRQMDELKQFIEERLEEAQARINC</sequence>
<protein>
    <submittedName>
        <fullName evidence="2">Uncharacterized protein</fullName>
    </submittedName>
</protein>
<dbReference type="AlphaFoldDB" id="A0A9P5CSC8"/>